<evidence type="ECO:0000256" key="9">
    <source>
        <dbReference type="ARBA" id="ARBA00023284"/>
    </source>
</evidence>
<evidence type="ECO:0000256" key="11">
    <source>
        <dbReference type="SAM" id="Phobius"/>
    </source>
</evidence>
<feature type="transmembrane region" description="Helical" evidence="11">
    <location>
        <begin position="101"/>
        <end position="120"/>
    </location>
</feature>
<keyword evidence="5 11" id="KW-1133">Transmembrane helix</keyword>
<comment type="subcellular location">
    <subcellularLocation>
        <location evidence="1">Membrane</location>
        <topology evidence="1">Multi-pass membrane protein</topology>
    </subcellularLocation>
</comment>
<evidence type="ECO:0000256" key="6">
    <source>
        <dbReference type="ARBA" id="ARBA00023002"/>
    </source>
</evidence>
<feature type="transmembrane region" description="Helical" evidence="11">
    <location>
        <begin position="39"/>
        <end position="60"/>
    </location>
</feature>
<dbReference type="SMART" id="SM00756">
    <property type="entry name" value="VKc"/>
    <property type="match status" value="1"/>
</dbReference>
<protein>
    <submittedName>
        <fullName evidence="13">Putative membrane protein</fullName>
    </submittedName>
</protein>
<evidence type="ECO:0000313" key="13">
    <source>
        <dbReference type="EMBL" id="MBB4135269.1"/>
    </source>
</evidence>
<dbReference type="InterPro" id="IPR041714">
    <property type="entry name" value="VKOR_Actinobacteria"/>
</dbReference>
<organism evidence="13 14">
    <name type="scientific">Gordonia humi</name>
    <dbReference type="NCBI Taxonomy" id="686429"/>
    <lineage>
        <taxon>Bacteria</taxon>
        <taxon>Bacillati</taxon>
        <taxon>Actinomycetota</taxon>
        <taxon>Actinomycetes</taxon>
        <taxon>Mycobacteriales</taxon>
        <taxon>Gordoniaceae</taxon>
        <taxon>Gordonia</taxon>
    </lineage>
</organism>
<dbReference type="Pfam" id="PF07884">
    <property type="entry name" value="VKOR"/>
    <property type="match status" value="1"/>
</dbReference>
<sequence length="219" mass="24016">MSEQDVVDATGPLDGDADAEAADRWSGSVWTEPRGLRPVAAWVLLVAGVLGLAAAGALTIERIELLINPSASLSCNFNPIISCGNVMTTEQAKFFGFPNPILGLPAFAVIIVTAILSIGRVKLPRWYWVGQSIGTALGWVFVHYLIFQSMFRIGALCPYCMVVWTITPVILVLSVSRALPDSALGRSVREWMWVLLPVWYVAVIVTGGVKFWDYWQTLF</sequence>
<keyword evidence="4" id="KW-0874">Quinone</keyword>
<evidence type="ECO:0000313" key="14">
    <source>
        <dbReference type="Proteomes" id="UP000551501"/>
    </source>
</evidence>
<dbReference type="GO" id="GO:0016491">
    <property type="term" value="F:oxidoreductase activity"/>
    <property type="evidence" value="ECO:0007669"/>
    <property type="project" value="UniProtKB-KW"/>
</dbReference>
<dbReference type="InterPro" id="IPR012932">
    <property type="entry name" value="VKOR"/>
</dbReference>
<reference evidence="13 14" key="1">
    <citation type="submission" date="2020-08" db="EMBL/GenBank/DDBJ databases">
        <title>Sequencing the genomes of 1000 actinobacteria strains.</title>
        <authorList>
            <person name="Klenk H.-P."/>
        </authorList>
    </citation>
    <scope>NUCLEOTIDE SEQUENCE [LARGE SCALE GENOMIC DNA]</scope>
    <source>
        <strain evidence="13 14">DSM 45298</strain>
    </source>
</reference>
<dbReference type="CDD" id="cd12922">
    <property type="entry name" value="VKOR_5"/>
    <property type="match status" value="1"/>
</dbReference>
<dbReference type="GO" id="GO:0016020">
    <property type="term" value="C:membrane"/>
    <property type="evidence" value="ECO:0007669"/>
    <property type="project" value="UniProtKB-SubCell"/>
</dbReference>
<feature type="transmembrane region" description="Helical" evidence="11">
    <location>
        <begin position="126"/>
        <end position="147"/>
    </location>
</feature>
<name>A0A840F1M0_9ACTN</name>
<comment type="similarity">
    <text evidence="2">Belongs to the VKOR family.</text>
</comment>
<evidence type="ECO:0000256" key="4">
    <source>
        <dbReference type="ARBA" id="ARBA00022719"/>
    </source>
</evidence>
<evidence type="ECO:0000256" key="8">
    <source>
        <dbReference type="ARBA" id="ARBA00023157"/>
    </source>
</evidence>
<keyword evidence="6" id="KW-0560">Oxidoreductase</keyword>
<evidence type="ECO:0000256" key="2">
    <source>
        <dbReference type="ARBA" id="ARBA00006214"/>
    </source>
</evidence>
<keyword evidence="8" id="KW-1015">Disulfide bond</keyword>
<evidence type="ECO:0000256" key="3">
    <source>
        <dbReference type="ARBA" id="ARBA00022692"/>
    </source>
</evidence>
<keyword evidence="3 11" id="KW-0812">Transmembrane</keyword>
<dbReference type="GO" id="GO:0048038">
    <property type="term" value="F:quinone binding"/>
    <property type="evidence" value="ECO:0007669"/>
    <property type="project" value="UniProtKB-KW"/>
</dbReference>
<dbReference type="RefSeq" id="WP_183370332.1">
    <property type="nucleotide sequence ID" value="NZ_BAABHL010000127.1"/>
</dbReference>
<feature type="transmembrane region" description="Helical" evidence="11">
    <location>
        <begin position="159"/>
        <end position="179"/>
    </location>
</feature>
<keyword evidence="14" id="KW-1185">Reference proteome</keyword>
<dbReference type="Proteomes" id="UP000551501">
    <property type="component" value="Unassembled WGS sequence"/>
</dbReference>
<proteinExistence type="inferred from homology"/>
<feature type="domain" description="Vitamin K epoxide reductase" evidence="12">
    <location>
        <begin position="37"/>
        <end position="178"/>
    </location>
</feature>
<evidence type="ECO:0000259" key="12">
    <source>
        <dbReference type="SMART" id="SM00756"/>
    </source>
</evidence>
<keyword evidence="7 11" id="KW-0472">Membrane</keyword>
<dbReference type="EMBL" id="JACIFP010000001">
    <property type="protein sequence ID" value="MBB4135269.1"/>
    <property type="molecule type" value="Genomic_DNA"/>
</dbReference>
<accession>A0A840F1M0</accession>
<dbReference type="AlphaFoldDB" id="A0A840F1M0"/>
<feature type="transmembrane region" description="Helical" evidence="11">
    <location>
        <begin position="191"/>
        <end position="212"/>
    </location>
</feature>
<dbReference type="InterPro" id="IPR038354">
    <property type="entry name" value="VKOR_sf"/>
</dbReference>
<feature type="region of interest" description="Disordered" evidence="10">
    <location>
        <begin position="1"/>
        <end position="20"/>
    </location>
</feature>
<evidence type="ECO:0000256" key="5">
    <source>
        <dbReference type="ARBA" id="ARBA00022989"/>
    </source>
</evidence>
<evidence type="ECO:0000256" key="10">
    <source>
        <dbReference type="SAM" id="MobiDB-lite"/>
    </source>
</evidence>
<evidence type="ECO:0000256" key="1">
    <source>
        <dbReference type="ARBA" id="ARBA00004141"/>
    </source>
</evidence>
<keyword evidence="9" id="KW-0676">Redox-active center</keyword>
<gene>
    <name evidence="13" type="ORF">BKA16_001821</name>
</gene>
<dbReference type="Gene3D" id="1.20.1440.130">
    <property type="entry name" value="VKOR domain"/>
    <property type="match status" value="1"/>
</dbReference>
<comment type="caution">
    <text evidence="13">The sequence shown here is derived from an EMBL/GenBank/DDBJ whole genome shotgun (WGS) entry which is preliminary data.</text>
</comment>
<evidence type="ECO:0000256" key="7">
    <source>
        <dbReference type="ARBA" id="ARBA00023136"/>
    </source>
</evidence>